<evidence type="ECO:0000313" key="3">
    <source>
        <dbReference type="Proteomes" id="UP000274513"/>
    </source>
</evidence>
<dbReference type="Proteomes" id="UP000274513">
    <property type="component" value="Segment"/>
</dbReference>
<sequence>MNPFGSFWEDPFFWLTVLVLLFFSAMATFIICKGPGEIPFDGSHEHSLSKLDADTKTAWGLSLPEWNALTPEGRAFYRDNITKGPYFLELINHQTRTR</sequence>
<dbReference type="GeneID" id="55006540"/>
<evidence type="ECO:0000313" key="2">
    <source>
        <dbReference type="EMBL" id="AYN57450.1"/>
    </source>
</evidence>
<proteinExistence type="predicted"/>
<feature type="transmembrane region" description="Helical" evidence="1">
    <location>
        <begin position="12"/>
        <end position="32"/>
    </location>
</feature>
<keyword evidence="3" id="KW-1185">Reference proteome</keyword>
<keyword evidence="1" id="KW-0472">Membrane</keyword>
<name>A0A3G2KER4_9CAUD</name>
<gene>
    <name evidence="2" type="primary">44</name>
    <name evidence="2" type="ORF">PBI_CONSTANCE_44</name>
</gene>
<dbReference type="KEGG" id="vg:55006540"/>
<accession>A0A3G2KER4</accession>
<dbReference type="RefSeq" id="YP_009815317.1">
    <property type="nucleotide sequence ID" value="NC_048092.1"/>
</dbReference>
<keyword evidence="1" id="KW-0812">Transmembrane</keyword>
<reference evidence="2 3" key="1">
    <citation type="submission" date="2018-09" db="EMBL/GenBank/DDBJ databases">
        <authorList>
            <person name="Rimple P.A."/>
            <person name="Stoner T.H."/>
            <person name="Garlena R.A."/>
            <person name="Russell D.A."/>
            <person name="Pope W.H."/>
            <person name="Jacobs-Sera D."/>
            <person name="Hatfull G.F."/>
        </authorList>
    </citation>
    <scope>NUCLEOTIDE SEQUENCE [LARGE SCALE GENOMIC DNA]</scope>
</reference>
<evidence type="ECO:0000256" key="1">
    <source>
        <dbReference type="SAM" id="Phobius"/>
    </source>
</evidence>
<dbReference type="EMBL" id="MH834605">
    <property type="protein sequence ID" value="AYN57450.1"/>
    <property type="molecule type" value="Genomic_DNA"/>
</dbReference>
<protein>
    <submittedName>
        <fullName evidence="2">Uncharacterized protein</fullName>
    </submittedName>
</protein>
<keyword evidence="1" id="KW-1133">Transmembrane helix</keyword>
<organism evidence="2 3">
    <name type="scientific">Arthrobacter phage Constance</name>
    <dbReference type="NCBI Taxonomy" id="2419950"/>
    <lineage>
        <taxon>Viruses</taxon>
        <taxon>Duplodnaviria</taxon>
        <taxon>Heunggongvirae</taxon>
        <taxon>Uroviricota</taxon>
        <taxon>Caudoviricetes</taxon>
        <taxon>Bridgettevirus</taxon>
        <taxon>Bridgettevirus constance</taxon>
    </lineage>
</organism>